<dbReference type="Gene3D" id="1.10.510.10">
    <property type="entry name" value="Transferase(Phosphotransferase) domain 1"/>
    <property type="match status" value="1"/>
</dbReference>
<dbReference type="Pfam" id="PF00069">
    <property type="entry name" value="Pkinase"/>
    <property type="match status" value="1"/>
</dbReference>
<accession>A0A8H6RH95</accession>
<dbReference type="InterPro" id="IPR050660">
    <property type="entry name" value="NEK_Ser/Thr_kinase"/>
</dbReference>
<protein>
    <recommendedName>
        <fullName evidence="1">non-specific serine/threonine protein kinase</fullName>
        <ecNumber evidence="1">2.7.11.1</ecNumber>
    </recommendedName>
</protein>
<feature type="compositionally biased region" description="Basic and acidic residues" evidence="6">
    <location>
        <begin position="53"/>
        <end position="63"/>
    </location>
</feature>
<dbReference type="GO" id="GO:0005524">
    <property type="term" value="F:ATP binding"/>
    <property type="evidence" value="ECO:0007669"/>
    <property type="project" value="UniProtKB-KW"/>
</dbReference>
<dbReference type="PROSITE" id="PS50011">
    <property type="entry name" value="PROTEIN_KINASE_DOM"/>
    <property type="match status" value="1"/>
</dbReference>
<gene>
    <name evidence="8" type="ORF">HII31_07603</name>
</gene>
<feature type="compositionally biased region" description="Polar residues" evidence="6">
    <location>
        <begin position="85"/>
        <end position="96"/>
    </location>
</feature>
<dbReference type="PROSITE" id="PS00108">
    <property type="entry name" value="PROTEIN_KINASE_ST"/>
    <property type="match status" value="1"/>
</dbReference>
<dbReference type="SMART" id="SM00220">
    <property type="entry name" value="S_TKc"/>
    <property type="match status" value="1"/>
</dbReference>
<keyword evidence="9" id="KW-1185">Reference proteome</keyword>
<comment type="caution">
    <text evidence="8">The sequence shown here is derived from an EMBL/GenBank/DDBJ whole genome shotgun (WGS) entry which is preliminary data.</text>
</comment>
<evidence type="ECO:0000313" key="9">
    <source>
        <dbReference type="Proteomes" id="UP000660729"/>
    </source>
</evidence>
<dbReference type="Proteomes" id="UP000660729">
    <property type="component" value="Unassembled WGS sequence"/>
</dbReference>
<dbReference type="InterPro" id="IPR000719">
    <property type="entry name" value="Prot_kinase_dom"/>
</dbReference>
<evidence type="ECO:0000313" key="8">
    <source>
        <dbReference type="EMBL" id="KAF7191088.1"/>
    </source>
</evidence>
<feature type="domain" description="Protein kinase" evidence="7">
    <location>
        <begin position="543"/>
        <end position="862"/>
    </location>
</feature>
<proteinExistence type="predicted"/>
<evidence type="ECO:0000256" key="4">
    <source>
        <dbReference type="ARBA" id="ARBA00022777"/>
    </source>
</evidence>
<dbReference type="InterPro" id="IPR011009">
    <property type="entry name" value="Kinase-like_dom_sf"/>
</dbReference>
<feature type="compositionally biased region" description="Polar residues" evidence="6">
    <location>
        <begin position="187"/>
        <end position="200"/>
    </location>
</feature>
<feature type="compositionally biased region" description="Acidic residues" evidence="6">
    <location>
        <begin position="97"/>
        <end position="109"/>
    </location>
</feature>
<dbReference type="AlphaFoldDB" id="A0A8H6RH95"/>
<evidence type="ECO:0000256" key="1">
    <source>
        <dbReference type="ARBA" id="ARBA00012513"/>
    </source>
</evidence>
<dbReference type="SUPFAM" id="SSF56112">
    <property type="entry name" value="Protein kinase-like (PK-like)"/>
    <property type="match status" value="1"/>
</dbReference>
<dbReference type="PANTHER" id="PTHR43671:SF13">
    <property type="entry name" value="SERINE_THREONINE-PROTEIN KINASE NEK2"/>
    <property type="match status" value="1"/>
</dbReference>
<evidence type="ECO:0000259" key="7">
    <source>
        <dbReference type="PROSITE" id="PS50011"/>
    </source>
</evidence>
<dbReference type="OrthoDB" id="310217at2759"/>
<dbReference type="CDD" id="cd00180">
    <property type="entry name" value="PKc"/>
    <property type="match status" value="1"/>
</dbReference>
<keyword evidence="5" id="KW-0067">ATP-binding</keyword>
<name>A0A8H6RH95_9PEZI</name>
<reference evidence="8" key="1">
    <citation type="submission" date="2020-04" db="EMBL/GenBank/DDBJ databases">
        <title>Draft genome resource of the tomato pathogen Pseudocercospora fuligena.</title>
        <authorList>
            <person name="Zaccaron A."/>
        </authorList>
    </citation>
    <scope>NUCLEOTIDE SEQUENCE</scope>
    <source>
        <strain evidence="8">PF001</strain>
    </source>
</reference>
<evidence type="ECO:0000256" key="5">
    <source>
        <dbReference type="ARBA" id="ARBA00022840"/>
    </source>
</evidence>
<feature type="region of interest" description="Disordered" evidence="6">
    <location>
        <begin position="1"/>
        <end position="303"/>
    </location>
</feature>
<organism evidence="8 9">
    <name type="scientific">Pseudocercospora fuligena</name>
    <dbReference type="NCBI Taxonomy" id="685502"/>
    <lineage>
        <taxon>Eukaryota</taxon>
        <taxon>Fungi</taxon>
        <taxon>Dikarya</taxon>
        <taxon>Ascomycota</taxon>
        <taxon>Pezizomycotina</taxon>
        <taxon>Dothideomycetes</taxon>
        <taxon>Dothideomycetidae</taxon>
        <taxon>Mycosphaerellales</taxon>
        <taxon>Mycosphaerellaceae</taxon>
        <taxon>Pseudocercospora</taxon>
    </lineage>
</organism>
<dbReference type="PANTHER" id="PTHR43671">
    <property type="entry name" value="SERINE/THREONINE-PROTEIN KINASE NEK"/>
    <property type="match status" value="1"/>
</dbReference>
<dbReference type="InterPro" id="IPR008271">
    <property type="entry name" value="Ser/Thr_kinase_AS"/>
</dbReference>
<sequence>MEQEHRAISMPPKKQGKVTAAAKDTVKAPTNKRKAEDRGDDDDTSVPKKVPKMLRDLHDREGKPPALLATERTKRPQRRAKQTALPEQTAPQSTTVDDGDEQHEDDAAPEPETQPGGTRGRTHDPIGSVNDDELQPPLSHEDGDEILQDRPRSQGKGKGRQHDHTPELQSGPKDGLPIRLSPDRQESTGTGRKQSKSSQALPGARMGTVYEPDFVMDRTSQAIGDDRPGRPDRALIPVDLNAASGGEGASPDDNERVKQSLDGLDAPQTSPVEDGDAGQIPSASTDSRTRDQGPEVRDLDPAGEVDRKRSEYIDAWQDIWYRLGGLQVSDATFSRYRWLHMRSNFCADNNHFADLGTWPDEEDANTYLLDVQKAVEMALLAYYKPLWQEWIEEAQIDFGQAAVDVWNQQLQQERFRGIANDRTRLRFEEAHRRAQEIRINYNFWLRPLKNIDGPEYRSIADYCDKLHDHLTEQLIEDVRRRDWPPQPWDAAMQARFNRMKTKVMQGFPAYPAAIQSPVTASFTEVAGVIGFDHERSQQGSGRWQHMGPLGSGGFGSVGVWARYDKYGRVVDRFALKDSYMARMNGNGTEDYWNNGSHWYGNIEDRVPKEYFAMQMLNQNPDSENIVQCKAYGVYDEKRMYRLYLEYCPHADLETTIHAYLKFAELDREPDDPKVQIPNRALWCIFQALAAALCLMDRGFIPNATSGSVTALPRFQQMLHRDLKPANVFLGLPKDNGTWPEIPVPKLGDFGGVKFTNEPDATTSQFGTDGYFAPESLEQGVTHAIGPHSDIWAIGRIMLSLINLSHVDDPMIPRWVGFTDFPSIREGAEVGYDQRLRDLVMNCLAPVPAARPSATELLRRIQIEVAPTTESPGAPRSISVQEASDEEMLMFVTDRYLPFATA</sequence>
<feature type="compositionally biased region" description="Basic and acidic residues" evidence="6">
    <location>
        <begin position="224"/>
        <end position="233"/>
    </location>
</feature>
<dbReference type="EMBL" id="JABCIY010000161">
    <property type="protein sequence ID" value="KAF7191088.1"/>
    <property type="molecule type" value="Genomic_DNA"/>
</dbReference>
<evidence type="ECO:0000256" key="3">
    <source>
        <dbReference type="ARBA" id="ARBA00022741"/>
    </source>
</evidence>
<dbReference type="GO" id="GO:0004674">
    <property type="term" value="F:protein serine/threonine kinase activity"/>
    <property type="evidence" value="ECO:0007669"/>
    <property type="project" value="UniProtKB-EC"/>
</dbReference>
<keyword evidence="3" id="KW-0547">Nucleotide-binding</keyword>
<keyword evidence="2" id="KW-0808">Transferase</keyword>
<feature type="compositionally biased region" description="Basic and acidic residues" evidence="6">
    <location>
        <begin position="287"/>
        <end position="303"/>
    </location>
</feature>
<evidence type="ECO:0000256" key="2">
    <source>
        <dbReference type="ARBA" id="ARBA00022679"/>
    </source>
</evidence>
<keyword evidence="4 8" id="KW-0418">Kinase</keyword>
<evidence type="ECO:0000256" key="6">
    <source>
        <dbReference type="SAM" id="MobiDB-lite"/>
    </source>
</evidence>
<dbReference type="EC" id="2.7.11.1" evidence="1"/>